<name>A0A327WPR2_LARAB</name>
<sequence>MTWLLNFWKWINRDWKRFVWEIVVAVVLSVVGWGISELLNSQTLQTCQDERAVLLKQSARSQAIMDSIVYEGLLAIKQRELSEKDAQILDLKQKIVSDSIQHLTDLEAVRAINEYIHPGKRKR</sequence>
<evidence type="ECO:0000313" key="3">
    <source>
        <dbReference type="Proteomes" id="UP000248790"/>
    </source>
</evidence>
<reference evidence="2 3" key="1">
    <citation type="submission" date="2018-06" db="EMBL/GenBank/DDBJ databases">
        <title>Genomic Encyclopedia of Archaeal and Bacterial Type Strains, Phase II (KMG-II): from individual species to whole genera.</title>
        <authorList>
            <person name="Goeker M."/>
        </authorList>
    </citation>
    <scope>NUCLEOTIDE SEQUENCE [LARGE SCALE GENOMIC DNA]</scope>
    <source>
        <strain evidence="2 3">DSM 21851</strain>
    </source>
</reference>
<accession>A0A327WPR2</accession>
<dbReference type="RefSeq" id="WP_111630113.1">
    <property type="nucleotide sequence ID" value="NZ_QLMC01000005.1"/>
</dbReference>
<gene>
    <name evidence="2" type="ORF">LX87_04089</name>
</gene>
<dbReference type="EMBL" id="QLMC01000005">
    <property type="protein sequence ID" value="RAJ94204.1"/>
    <property type="molecule type" value="Genomic_DNA"/>
</dbReference>
<dbReference type="AlphaFoldDB" id="A0A327WPR2"/>
<protein>
    <submittedName>
        <fullName evidence="2">Uncharacterized protein</fullName>
    </submittedName>
</protein>
<organism evidence="2 3">
    <name type="scientific">Larkinella arboricola</name>
    <dbReference type="NCBI Taxonomy" id="643671"/>
    <lineage>
        <taxon>Bacteria</taxon>
        <taxon>Pseudomonadati</taxon>
        <taxon>Bacteroidota</taxon>
        <taxon>Cytophagia</taxon>
        <taxon>Cytophagales</taxon>
        <taxon>Spirosomataceae</taxon>
        <taxon>Larkinella</taxon>
    </lineage>
</organism>
<keyword evidence="1" id="KW-1133">Transmembrane helix</keyword>
<feature type="transmembrane region" description="Helical" evidence="1">
    <location>
        <begin position="18"/>
        <end position="36"/>
    </location>
</feature>
<dbReference type="Proteomes" id="UP000248790">
    <property type="component" value="Unassembled WGS sequence"/>
</dbReference>
<dbReference type="OrthoDB" id="960722at2"/>
<evidence type="ECO:0000256" key="1">
    <source>
        <dbReference type="SAM" id="Phobius"/>
    </source>
</evidence>
<proteinExistence type="predicted"/>
<keyword evidence="1" id="KW-0812">Transmembrane</keyword>
<comment type="caution">
    <text evidence="2">The sequence shown here is derived from an EMBL/GenBank/DDBJ whole genome shotgun (WGS) entry which is preliminary data.</text>
</comment>
<keyword evidence="3" id="KW-1185">Reference proteome</keyword>
<evidence type="ECO:0000313" key="2">
    <source>
        <dbReference type="EMBL" id="RAJ94204.1"/>
    </source>
</evidence>
<keyword evidence="1" id="KW-0472">Membrane</keyword>